<dbReference type="VEuPathDB" id="FungiDB:An04g09780"/>
<sequence length="76" mass="8512">MSSSGFFFGVVCCLFMLIGHEFPAQTASPRSRGPHMATCSISRCLLVDRRAEVRCRLVCYQICTAYHNSPAPVLQW</sequence>
<accession>A0AAJ8DZ32</accession>
<dbReference type="KEGG" id="ang:An04g09780"/>
<protein>
    <recommendedName>
        <fullName evidence="3">Secreted protein</fullName>
    </recommendedName>
</protein>
<evidence type="ECO:0000313" key="2">
    <source>
        <dbReference type="RefSeq" id="XP_059600711.1"/>
    </source>
</evidence>
<organism evidence="2">
    <name type="scientific">Aspergillus niger</name>
    <dbReference type="NCBI Taxonomy" id="5061"/>
    <lineage>
        <taxon>Eukaryota</taxon>
        <taxon>Fungi</taxon>
        <taxon>Dikarya</taxon>
        <taxon>Ascomycota</taxon>
        <taxon>Pezizomycotina</taxon>
        <taxon>Eurotiomycetes</taxon>
        <taxon>Eurotiomycetidae</taxon>
        <taxon>Eurotiales</taxon>
        <taxon>Aspergillaceae</taxon>
        <taxon>Aspergillus</taxon>
        <taxon>Aspergillus subgen. Circumdati</taxon>
    </lineage>
</organism>
<proteinExistence type="predicted"/>
<keyword evidence="1" id="KW-0732">Signal</keyword>
<reference evidence="2" key="1">
    <citation type="submission" date="2025-02" db="EMBL/GenBank/DDBJ databases">
        <authorList>
            <consortium name="NCBI Genome Project"/>
        </authorList>
    </citation>
    <scope>NUCLEOTIDE SEQUENCE</scope>
</reference>
<feature type="signal peptide" evidence="1">
    <location>
        <begin position="1"/>
        <end position="26"/>
    </location>
</feature>
<dbReference type="RefSeq" id="XP_059600711.1">
    <property type="nucleotide sequence ID" value="XM_059747783.1"/>
</dbReference>
<dbReference type="AlphaFoldDB" id="A0AAJ8DZ32"/>
<reference evidence="2" key="2">
    <citation type="submission" date="2025-08" db="UniProtKB">
        <authorList>
            <consortium name="RefSeq"/>
        </authorList>
    </citation>
    <scope>IDENTIFICATION</scope>
</reference>
<evidence type="ECO:0000256" key="1">
    <source>
        <dbReference type="SAM" id="SignalP"/>
    </source>
</evidence>
<gene>
    <name evidence="2" type="ORF">An04g09780</name>
</gene>
<feature type="chain" id="PRO_5044834667" description="Secreted protein" evidence="1">
    <location>
        <begin position="27"/>
        <end position="76"/>
    </location>
</feature>
<name>A0AAJ8DZ32_ASPNG</name>
<evidence type="ECO:0008006" key="3">
    <source>
        <dbReference type="Google" id="ProtNLM"/>
    </source>
</evidence>
<dbReference type="GeneID" id="84591058"/>